<dbReference type="AlphaFoldDB" id="A0A1L9BKL1"/>
<keyword evidence="1" id="KW-1133">Transmembrane helix</keyword>
<organism evidence="2 3">
    <name type="scientific">Cystobacter ferrugineus</name>
    <dbReference type="NCBI Taxonomy" id="83449"/>
    <lineage>
        <taxon>Bacteria</taxon>
        <taxon>Pseudomonadati</taxon>
        <taxon>Myxococcota</taxon>
        <taxon>Myxococcia</taxon>
        <taxon>Myxococcales</taxon>
        <taxon>Cystobacterineae</taxon>
        <taxon>Archangiaceae</taxon>
        <taxon>Cystobacter</taxon>
    </lineage>
</organism>
<proteinExistence type="predicted"/>
<keyword evidence="1" id="KW-0812">Transmembrane</keyword>
<comment type="caution">
    <text evidence="2">The sequence shown here is derived from an EMBL/GenBank/DDBJ whole genome shotgun (WGS) entry which is preliminary data.</text>
</comment>
<dbReference type="STRING" id="83449.BON30_06045"/>
<accession>A0A1L9BKL1</accession>
<sequence>MAGGISAVTTAASACPDCPTSRLVRRAIVEVGFVDALVMVCVPFLLIGFLSALLYRVGLTGRQGEDHGG</sequence>
<reference evidence="2 3" key="2">
    <citation type="submission" date="2016-12" db="EMBL/GenBank/DDBJ databases">
        <title>Draft Genome Sequence of Cystobacter ferrugineus Strain Cbfe23.</title>
        <authorList>
            <person name="Akbar S."/>
            <person name="Dowd S.E."/>
            <person name="Stevens D.C."/>
        </authorList>
    </citation>
    <scope>NUCLEOTIDE SEQUENCE [LARGE SCALE GENOMIC DNA]</scope>
    <source>
        <strain evidence="2 3">Cbfe23</strain>
    </source>
</reference>
<keyword evidence="1" id="KW-0472">Membrane</keyword>
<feature type="transmembrane region" description="Helical" evidence="1">
    <location>
        <begin position="33"/>
        <end position="55"/>
    </location>
</feature>
<name>A0A1L9BKL1_9BACT</name>
<evidence type="ECO:0000313" key="2">
    <source>
        <dbReference type="EMBL" id="OJH42736.1"/>
    </source>
</evidence>
<keyword evidence="3" id="KW-1185">Reference proteome</keyword>
<dbReference type="EMBL" id="MPIN01000001">
    <property type="protein sequence ID" value="OJH42736.1"/>
    <property type="molecule type" value="Genomic_DNA"/>
</dbReference>
<dbReference type="Proteomes" id="UP000182229">
    <property type="component" value="Unassembled WGS sequence"/>
</dbReference>
<evidence type="ECO:0000313" key="3">
    <source>
        <dbReference type="Proteomes" id="UP000182229"/>
    </source>
</evidence>
<evidence type="ECO:0000256" key="1">
    <source>
        <dbReference type="SAM" id="Phobius"/>
    </source>
</evidence>
<reference evidence="3" key="1">
    <citation type="submission" date="2016-11" db="EMBL/GenBank/DDBJ databases">
        <authorList>
            <person name="Shukria A."/>
            <person name="Stevens D.C."/>
        </authorList>
    </citation>
    <scope>NUCLEOTIDE SEQUENCE [LARGE SCALE GENOMIC DNA]</scope>
    <source>
        <strain evidence="3">Cbfe23</strain>
    </source>
</reference>
<protein>
    <submittedName>
        <fullName evidence="2">Uncharacterized protein</fullName>
    </submittedName>
</protein>
<gene>
    <name evidence="2" type="ORF">BON30_06045</name>
</gene>